<dbReference type="AlphaFoldDB" id="A0A4C1WQA7"/>
<dbReference type="Proteomes" id="UP000299102">
    <property type="component" value="Unassembled WGS sequence"/>
</dbReference>
<name>A0A4C1WQA7_EUMVA</name>
<gene>
    <name evidence="1" type="ORF">EVAR_43325_1</name>
</gene>
<evidence type="ECO:0000313" key="1">
    <source>
        <dbReference type="EMBL" id="GBP53040.1"/>
    </source>
</evidence>
<dbReference type="EMBL" id="BGZK01000615">
    <property type="protein sequence ID" value="GBP53040.1"/>
    <property type="molecule type" value="Genomic_DNA"/>
</dbReference>
<organism evidence="1 2">
    <name type="scientific">Eumeta variegata</name>
    <name type="common">Bagworm moth</name>
    <name type="synonym">Eumeta japonica</name>
    <dbReference type="NCBI Taxonomy" id="151549"/>
    <lineage>
        <taxon>Eukaryota</taxon>
        <taxon>Metazoa</taxon>
        <taxon>Ecdysozoa</taxon>
        <taxon>Arthropoda</taxon>
        <taxon>Hexapoda</taxon>
        <taxon>Insecta</taxon>
        <taxon>Pterygota</taxon>
        <taxon>Neoptera</taxon>
        <taxon>Endopterygota</taxon>
        <taxon>Lepidoptera</taxon>
        <taxon>Glossata</taxon>
        <taxon>Ditrysia</taxon>
        <taxon>Tineoidea</taxon>
        <taxon>Psychidae</taxon>
        <taxon>Oiketicinae</taxon>
        <taxon>Eumeta</taxon>
    </lineage>
</organism>
<protein>
    <submittedName>
        <fullName evidence="1">Uncharacterized protein</fullName>
    </submittedName>
</protein>
<reference evidence="1 2" key="1">
    <citation type="journal article" date="2019" name="Commun. Biol.">
        <title>The bagworm genome reveals a unique fibroin gene that provides high tensile strength.</title>
        <authorList>
            <person name="Kono N."/>
            <person name="Nakamura H."/>
            <person name="Ohtoshi R."/>
            <person name="Tomita M."/>
            <person name="Numata K."/>
            <person name="Arakawa K."/>
        </authorList>
    </citation>
    <scope>NUCLEOTIDE SEQUENCE [LARGE SCALE GENOMIC DNA]</scope>
</reference>
<evidence type="ECO:0000313" key="2">
    <source>
        <dbReference type="Proteomes" id="UP000299102"/>
    </source>
</evidence>
<proteinExistence type="predicted"/>
<comment type="caution">
    <text evidence="1">The sequence shown here is derived from an EMBL/GenBank/DDBJ whole genome shotgun (WGS) entry which is preliminary data.</text>
</comment>
<sequence length="326" mass="38430">MALNKTPSSLHHHTHCFTLFFRVLPSIAALELTTRRRHRRDHDIPDERPKHRRGLNYARSRRDPLSPIIFSCLVFDRSAAEAYPATILLYWIEEWYDDAGATSRRRYCCDHDIPDERPKHRRELNYACSRQDPLSPTIFSCLVLDRSAAEAYPATILLYWIEEWYDDAGATSRRRHCHDHDIPDERPKHKRGLNYACSRRDPLSPTLFSRRRYCCDHDIPDERPKHRRELNYARSRRDSLSPTIFSCLVLNRSAAEAYPATILLYWIEEWYDDAGATSRRRHCRDHDIPDERPKHKRGLNYACSRRDPLSPTIFSYLVFDRPAAGA</sequence>
<keyword evidence="2" id="KW-1185">Reference proteome</keyword>
<accession>A0A4C1WQA7</accession>